<dbReference type="AlphaFoldDB" id="A0A2T6C5H6"/>
<dbReference type="OrthoDB" id="1446107at2"/>
<reference evidence="1 2" key="1">
    <citation type="submission" date="2018-04" db="EMBL/GenBank/DDBJ databases">
        <title>Genomic Encyclopedia of Archaeal and Bacterial Type Strains, Phase II (KMG-II): from individual species to whole genera.</title>
        <authorList>
            <person name="Goeker M."/>
        </authorList>
    </citation>
    <scope>NUCLEOTIDE SEQUENCE [LARGE SCALE GENOMIC DNA]</scope>
    <source>
        <strain evidence="1 2">DSM 25731</strain>
    </source>
</reference>
<proteinExistence type="predicted"/>
<sequence>MKKYQLLIDNDLEVRIDHIDQWFTYSGLLEGLPTNRLNTMILERTKEEAKERFHSDAVYLIEPTQTPIEYEGRYVFGKPMQLPSITCVCSVASSEVFRNKEMHGSHLIIIWLQEDYAFPIEETIIEKIKEIPFRKICKEFEY</sequence>
<comment type="caution">
    <text evidence="1">The sequence shown here is derived from an EMBL/GenBank/DDBJ whole genome shotgun (WGS) entry which is preliminary data.</text>
</comment>
<keyword evidence="2" id="KW-1185">Reference proteome</keyword>
<accession>A0A2T6C5H6</accession>
<gene>
    <name evidence="1" type="ORF">C8N46_101171</name>
</gene>
<dbReference type="RefSeq" id="WP_108112959.1">
    <property type="nucleotide sequence ID" value="NZ_QBKT01000001.1"/>
</dbReference>
<evidence type="ECO:0000313" key="1">
    <source>
        <dbReference type="EMBL" id="PTX63570.1"/>
    </source>
</evidence>
<dbReference type="Proteomes" id="UP000244090">
    <property type="component" value="Unassembled WGS sequence"/>
</dbReference>
<organism evidence="1 2">
    <name type="scientific">Kordia periserrulae</name>
    <dbReference type="NCBI Taxonomy" id="701523"/>
    <lineage>
        <taxon>Bacteria</taxon>
        <taxon>Pseudomonadati</taxon>
        <taxon>Bacteroidota</taxon>
        <taxon>Flavobacteriia</taxon>
        <taxon>Flavobacteriales</taxon>
        <taxon>Flavobacteriaceae</taxon>
        <taxon>Kordia</taxon>
    </lineage>
</organism>
<protein>
    <submittedName>
        <fullName evidence="1">Uncharacterized protein</fullName>
    </submittedName>
</protein>
<evidence type="ECO:0000313" key="2">
    <source>
        <dbReference type="Proteomes" id="UP000244090"/>
    </source>
</evidence>
<name>A0A2T6C5H6_9FLAO</name>
<dbReference type="EMBL" id="QBKT01000001">
    <property type="protein sequence ID" value="PTX63570.1"/>
    <property type="molecule type" value="Genomic_DNA"/>
</dbReference>